<protein>
    <submittedName>
        <fullName evidence="7">Squalene--hopene cyclase</fullName>
        <ecNumber evidence="7">5.4.99.17</ecNumber>
    </submittedName>
</protein>
<keyword evidence="3" id="KW-0677">Repeat</keyword>
<comment type="similarity">
    <text evidence="2">Belongs to the terpene cyclase/mutase family.</text>
</comment>
<dbReference type="SUPFAM" id="SSF48239">
    <property type="entry name" value="Terpenoid cyclases/Protein prenyltransferases"/>
    <property type="match status" value="2"/>
</dbReference>
<evidence type="ECO:0000256" key="4">
    <source>
        <dbReference type="ARBA" id="ARBA00023235"/>
    </source>
</evidence>
<dbReference type="PANTHER" id="PTHR11764">
    <property type="entry name" value="TERPENE CYCLASE/MUTASE FAMILY MEMBER"/>
    <property type="match status" value="1"/>
</dbReference>
<accession>A0AA43TNT6</accession>
<evidence type="ECO:0000256" key="2">
    <source>
        <dbReference type="ARBA" id="ARBA00009755"/>
    </source>
</evidence>
<evidence type="ECO:0000259" key="5">
    <source>
        <dbReference type="Pfam" id="PF13243"/>
    </source>
</evidence>
<dbReference type="InterPro" id="IPR032696">
    <property type="entry name" value="SQ_cyclase_C"/>
</dbReference>
<evidence type="ECO:0000259" key="6">
    <source>
        <dbReference type="Pfam" id="PF13249"/>
    </source>
</evidence>
<dbReference type="GO" id="GO:0016104">
    <property type="term" value="P:triterpenoid biosynthetic process"/>
    <property type="evidence" value="ECO:0007669"/>
    <property type="project" value="InterPro"/>
</dbReference>
<evidence type="ECO:0000313" key="8">
    <source>
        <dbReference type="Proteomes" id="UP001160519"/>
    </source>
</evidence>
<dbReference type="InterPro" id="IPR006400">
    <property type="entry name" value="Hopene-cyclase"/>
</dbReference>
<dbReference type="NCBIfam" id="TIGR01507">
    <property type="entry name" value="hopene_cyclase"/>
    <property type="match status" value="1"/>
</dbReference>
<dbReference type="SFLD" id="SFLDG01016">
    <property type="entry name" value="Prenyltransferase_Like_2"/>
    <property type="match status" value="1"/>
</dbReference>
<evidence type="ECO:0000256" key="1">
    <source>
        <dbReference type="ARBA" id="ARBA00004999"/>
    </source>
</evidence>
<dbReference type="GO" id="GO:0051007">
    <property type="term" value="F:squalene-hopene cyclase activity"/>
    <property type="evidence" value="ECO:0007669"/>
    <property type="project" value="UniProtKB-EC"/>
</dbReference>
<dbReference type="Proteomes" id="UP001160519">
    <property type="component" value="Unassembled WGS sequence"/>
</dbReference>
<name>A0AA43TNT6_9GAMM</name>
<reference evidence="7" key="1">
    <citation type="submission" date="2023-01" db="EMBL/GenBank/DDBJ databases">
        <title>Biogeochemical cycle of methane in antarctic sediments.</title>
        <authorList>
            <person name="Roldan D.M."/>
            <person name="Menes R.J."/>
        </authorList>
    </citation>
    <scope>NUCLEOTIDE SEQUENCE [LARGE SCALE GENOMIC DNA]</scope>
    <source>
        <strain evidence="7">K-2018 MAG008</strain>
    </source>
</reference>
<comment type="pathway">
    <text evidence="1">Secondary metabolite biosynthesis; hopanoid biosynthesis.</text>
</comment>
<dbReference type="GO" id="GO:0005811">
    <property type="term" value="C:lipid droplet"/>
    <property type="evidence" value="ECO:0007669"/>
    <property type="project" value="InterPro"/>
</dbReference>
<dbReference type="PANTHER" id="PTHR11764:SF20">
    <property type="entry name" value="LANOSTEROL SYNTHASE"/>
    <property type="match status" value="1"/>
</dbReference>
<feature type="domain" description="Squalene cyclase N-terminal" evidence="6">
    <location>
        <begin position="32"/>
        <end position="318"/>
    </location>
</feature>
<comment type="caution">
    <text evidence="7">The sequence shown here is derived from an EMBL/GenBank/DDBJ whole genome shotgun (WGS) entry which is preliminary data.</text>
</comment>
<dbReference type="Pfam" id="PF13243">
    <property type="entry name" value="SQHop_cyclase_C"/>
    <property type="match status" value="1"/>
</dbReference>
<proteinExistence type="inferred from homology"/>
<dbReference type="EMBL" id="JAQSDF010000004">
    <property type="protein sequence ID" value="MDI1230035.1"/>
    <property type="molecule type" value="Genomic_DNA"/>
</dbReference>
<dbReference type="NCBIfam" id="TIGR01787">
    <property type="entry name" value="squalene_cyclas"/>
    <property type="match status" value="1"/>
</dbReference>
<evidence type="ECO:0000313" key="7">
    <source>
        <dbReference type="EMBL" id="MDI1230035.1"/>
    </source>
</evidence>
<organism evidence="7 8">
    <name type="scientific">Candidatus Methylobacter titanis</name>
    <dbReference type="NCBI Taxonomy" id="3053457"/>
    <lineage>
        <taxon>Bacteria</taxon>
        <taxon>Pseudomonadati</taxon>
        <taxon>Pseudomonadota</taxon>
        <taxon>Gammaproteobacteria</taxon>
        <taxon>Methylococcales</taxon>
        <taxon>Methylococcaceae</taxon>
        <taxon>Methylobacter</taxon>
    </lineage>
</organism>
<sequence>MFNEANSAINTGTISSASNTVNHYTADLNRAINKAQDKLLSLQDKDGYWVFELEADCSIPSEYIMMMHYLGEIDKPLQAKIANYLRSRQAENGSYPLFTGGAGDLSCSVKAYFALKMAGDAIDAPHMSRLRDYILNQGGAAKANVFTRIALATFKQLPWRGVPYIPVEIMLFPSWFPFHLDKVSYWSRTVMVPLFILCTLKATAKNPNNITIRELFTTHPDEEQHYFPERTTLNKIFLGLDKLGKATRPLIPKKLHNLAIEKAKDWIIERLNGEDGLGGISPAMMAAYEALLLLEMPKDHELMITARKAIDKLLVINEHDAYCQPCLSPVWDTALAALALQESDKTGNSQSLTRAYDWLKSKQLSDEPGDWRISKPDLAGGGWAFQFENPHYPDVDDTAIVAFAMAESNLPHLDESIHRATRWIIGMQSKNGGYGAFDVDNTYYYLNEIPFADHGALLDPPTSDVSARCAMLMARVAQNHDEYLPALERTIDYIRSEQEQDGSWFGRWGTNYIYGTWSALLGLEQTSLPKSDPLYIKAAAWLKSVQRGDGGWGEDNYSYHDINHSGKYRFSTAFQTAWAVLGLMAAGEAHSPEVKAGIDFILRNQQADGVWNDECFTAPGFPKVFYLKYHGYDKFFPLWALARYRNELKDDRSVIPTSDIHTIPGDRHAGSLPACGIHAVPGDKN</sequence>
<gene>
    <name evidence="7" type="primary">shc</name>
    <name evidence="7" type="ORF">PSU93_02675</name>
</gene>
<feature type="domain" description="Squalene cyclase C-terminal" evidence="5">
    <location>
        <begin position="327"/>
        <end position="646"/>
    </location>
</feature>
<dbReference type="Pfam" id="PF13249">
    <property type="entry name" value="SQHop_cyclase_N"/>
    <property type="match status" value="1"/>
</dbReference>
<dbReference type="InterPro" id="IPR008930">
    <property type="entry name" value="Terpenoid_cyclase/PrenylTrfase"/>
</dbReference>
<dbReference type="InterPro" id="IPR032697">
    <property type="entry name" value="SQ_cyclase_N"/>
</dbReference>
<dbReference type="AlphaFoldDB" id="A0AA43TNT6"/>
<dbReference type="InterPro" id="IPR018333">
    <property type="entry name" value="Squalene_cyclase"/>
</dbReference>
<keyword evidence="8" id="KW-1185">Reference proteome</keyword>
<dbReference type="EC" id="5.4.99.17" evidence="7"/>
<evidence type="ECO:0000256" key="3">
    <source>
        <dbReference type="ARBA" id="ARBA00022737"/>
    </source>
</evidence>
<dbReference type="Gene3D" id="1.50.10.20">
    <property type="match status" value="2"/>
</dbReference>
<keyword evidence="4 7" id="KW-0413">Isomerase</keyword>
<dbReference type="CDD" id="cd02892">
    <property type="entry name" value="SQCY_1"/>
    <property type="match status" value="1"/>
</dbReference>